<dbReference type="AlphaFoldDB" id="A0A2P5WDD8"/>
<name>A0A2P5WDD8_GOSBA</name>
<organism evidence="2 3">
    <name type="scientific">Gossypium barbadense</name>
    <name type="common">Sea Island cotton</name>
    <name type="synonym">Hibiscus barbadensis</name>
    <dbReference type="NCBI Taxonomy" id="3634"/>
    <lineage>
        <taxon>Eukaryota</taxon>
        <taxon>Viridiplantae</taxon>
        <taxon>Streptophyta</taxon>
        <taxon>Embryophyta</taxon>
        <taxon>Tracheophyta</taxon>
        <taxon>Spermatophyta</taxon>
        <taxon>Magnoliopsida</taxon>
        <taxon>eudicotyledons</taxon>
        <taxon>Gunneridae</taxon>
        <taxon>Pentapetalae</taxon>
        <taxon>rosids</taxon>
        <taxon>malvids</taxon>
        <taxon>Malvales</taxon>
        <taxon>Malvaceae</taxon>
        <taxon>Malvoideae</taxon>
        <taxon>Gossypium</taxon>
    </lineage>
</organism>
<gene>
    <name evidence="2" type="ORF">GOBAR_AA31593</name>
</gene>
<evidence type="ECO:0000313" key="3">
    <source>
        <dbReference type="Proteomes" id="UP000239757"/>
    </source>
</evidence>
<dbReference type="EMBL" id="KZ668057">
    <property type="protein sequence ID" value="PPR89092.1"/>
    <property type="molecule type" value="Genomic_DNA"/>
</dbReference>
<proteinExistence type="predicted"/>
<reference evidence="2 3" key="1">
    <citation type="submission" date="2015-01" db="EMBL/GenBank/DDBJ databases">
        <title>Genome of allotetraploid Gossypium barbadense reveals genomic plasticity and fiber elongation in cotton evolution.</title>
        <authorList>
            <person name="Chen X."/>
            <person name="Liu X."/>
            <person name="Zhao B."/>
            <person name="Zheng H."/>
            <person name="Hu Y."/>
            <person name="Lu G."/>
            <person name="Yang C."/>
            <person name="Chen J."/>
            <person name="Shan C."/>
            <person name="Zhang L."/>
            <person name="Zhou Y."/>
            <person name="Wang L."/>
            <person name="Guo W."/>
            <person name="Bai Y."/>
            <person name="Ruan J."/>
            <person name="Shangguan X."/>
            <person name="Mao Y."/>
            <person name="Jiang J."/>
            <person name="Zhu Y."/>
            <person name="Lei J."/>
            <person name="Kang H."/>
            <person name="Chen S."/>
            <person name="He X."/>
            <person name="Wang R."/>
            <person name="Wang Y."/>
            <person name="Chen J."/>
            <person name="Wang L."/>
            <person name="Yu S."/>
            <person name="Wang B."/>
            <person name="Wei J."/>
            <person name="Song S."/>
            <person name="Lu X."/>
            <person name="Gao Z."/>
            <person name="Gu W."/>
            <person name="Deng X."/>
            <person name="Ma D."/>
            <person name="Wang S."/>
            <person name="Liang W."/>
            <person name="Fang L."/>
            <person name="Cai C."/>
            <person name="Zhu X."/>
            <person name="Zhou B."/>
            <person name="Zhang Y."/>
            <person name="Chen Z."/>
            <person name="Xu S."/>
            <person name="Zhu R."/>
            <person name="Wang S."/>
            <person name="Zhang T."/>
            <person name="Zhao G."/>
        </authorList>
    </citation>
    <scope>NUCLEOTIDE SEQUENCE [LARGE SCALE GENOMIC DNA]</scope>
    <source>
        <strain evidence="3">cv. Xinhai21</strain>
        <tissue evidence="2">Leaf</tissue>
    </source>
</reference>
<sequence length="65" mass="7177">MMTGILDLESWKVIGKGNDEIGGGCSGSDRGWVHNYSVQRRGYRGGRAGHGSRREPFPVEFQVPK</sequence>
<protein>
    <submittedName>
        <fullName evidence="2">Uncharacterized protein</fullName>
    </submittedName>
</protein>
<evidence type="ECO:0000313" key="2">
    <source>
        <dbReference type="EMBL" id="PPR89092.1"/>
    </source>
</evidence>
<feature type="region of interest" description="Disordered" evidence="1">
    <location>
        <begin position="43"/>
        <end position="65"/>
    </location>
</feature>
<evidence type="ECO:0000256" key="1">
    <source>
        <dbReference type="SAM" id="MobiDB-lite"/>
    </source>
</evidence>
<dbReference type="Proteomes" id="UP000239757">
    <property type="component" value="Unassembled WGS sequence"/>
</dbReference>
<accession>A0A2P5WDD8</accession>